<comment type="caution">
    <text evidence="1">The sequence shown here is derived from an EMBL/GenBank/DDBJ whole genome shotgun (WGS) entry which is preliminary data.</text>
</comment>
<accession>A0A926F267</accession>
<organism evidence="1 2">
    <name type="scientific">Jilunia laotingensis</name>
    <dbReference type="NCBI Taxonomy" id="2763675"/>
    <lineage>
        <taxon>Bacteria</taxon>
        <taxon>Pseudomonadati</taxon>
        <taxon>Bacteroidota</taxon>
        <taxon>Bacteroidia</taxon>
        <taxon>Bacteroidales</taxon>
        <taxon>Bacteroidaceae</taxon>
        <taxon>Jilunia</taxon>
    </lineage>
</organism>
<dbReference type="EMBL" id="JACRTF010000001">
    <property type="protein sequence ID" value="MBC8592733.1"/>
    <property type="molecule type" value="Genomic_DNA"/>
</dbReference>
<dbReference type="AlphaFoldDB" id="A0A926F267"/>
<dbReference type="RefSeq" id="WP_262433905.1">
    <property type="nucleotide sequence ID" value="NZ_JACRTF010000001.1"/>
</dbReference>
<gene>
    <name evidence="1" type="ORF">H8744_05605</name>
</gene>
<dbReference type="Proteomes" id="UP000651085">
    <property type="component" value="Unassembled WGS sequence"/>
</dbReference>
<name>A0A926F267_9BACT</name>
<keyword evidence="2" id="KW-1185">Reference proteome</keyword>
<evidence type="ECO:0000313" key="1">
    <source>
        <dbReference type="EMBL" id="MBC8592733.1"/>
    </source>
</evidence>
<protein>
    <submittedName>
        <fullName evidence="1">Uncharacterized protein</fullName>
    </submittedName>
</protein>
<evidence type="ECO:0000313" key="2">
    <source>
        <dbReference type="Proteomes" id="UP000651085"/>
    </source>
</evidence>
<proteinExistence type="predicted"/>
<reference evidence="1" key="1">
    <citation type="submission" date="2020-08" db="EMBL/GenBank/DDBJ databases">
        <title>Genome public.</title>
        <authorList>
            <person name="Liu C."/>
            <person name="Sun Q."/>
        </authorList>
    </citation>
    <scope>NUCLEOTIDE SEQUENCE</scope>
    <source>
        <strain evidence="1">N12</strain>
    </source>
</reference>
<sequence length="143" mass="16607">MKQLLFTLICFLCISCNKETNELLKQYENGIVEVSVYYKTKDNLNIQIPDLKSKLFIYYGKYSTELIDYTFQKGELVKEGKVLYPDQSITLYEKGKNTIHLDNIDKPFTIIIESNHYKKTTAYSYPSGEKKVTLTVVFGPFSE</sequence>